<accession>A0A843XNY8</accession>
<dbReference type="EMBL" id="NMUH01010043">
    <property type="protein sequence ID" value="MQM20657.1"/>
    <property type="molecule type" value="Genomic_DNA"/>
</dbReference>
<gene>
    <name evidence="2" type="ORF">Taro_053681</name>
</gene>
<feature type="compositionally biased region" description="Basic and acidic residues" evidence="1">
    <location>
        <begin position="222"/>
        <end position="236"/>
    </location>
</feature>
<evidence type="ECO:0000313" key="3">
    <source>
        <dbReference type="Proteomes" id="UP000652761"/>
    </source>
</evidence>
<keyword evidence="3" id="KW-1185">Reference proteome</keyword>
<sequence>MGHDHDVVALWQRRVDLSPPEYDVATSHFLEPPFPCAFEGGFGATGVLESRILEQRGKRGLDSSAKSFVELSCLGRNAEVVEGGPDSPLSHCLSLHWFRSYIVVRGMGPQLGQAAVVCAFFWCSVVALSRSSGEVRGRSQAGEQRECLTIVRAVVARLEVDSVEVVFPVWRTVAGKSRCGALGCLHRIWVLGYNQLVDHVGTHGQRSHTEALNKDSLVRQKEYPTESSSKSRESVYRNKCPTF</sequence>
<evidence type="ECO:0000256" key="1">
    <source>
        <dbReference type="SAM" id="MobiDB-lite"/>
    </source>
</evidence>
<organism evidence="2 3">
    <name type="scientific">Colocasia esculenta</name>
    <name type="common">Wild taro</name>
    <name type="synonym">Arum esculentum</name>
    <dbReference type="NCBI Taxonomy" id="4460"/>
    <lineage>
        <taxon>Eukaryota</taxon>
        <taxon>Viridiplantae</taxon>
        <taxon>Streptophyta</taxon>
        <taxon>Embryophyta</taxon>
        <taxon>Tracheophyta</taxon>
        <taxon>Spermatophyta</taxon>
        <taxon>Magnoliopsida</taxon>
        <taxon>Liliopsida</taxon>
        <taxon>Araceae</taxon>
        <taxon>Aroideae</taxon>
        <taxon>Colocasieae</taxon>
        <taxon>Colocasia</taxon>
    </lineage>
</organism>
<comment type="caution">
    <text evidence="2">The sequence shown here is derived from an EMBL/GenBank/DDBJ whole genome shotgun (WGS) entry which is preliminary data.</text>
</comment>
<dbReference type="Proteomes" id="UP000652761">
    <property type="component" value="Unassembled WGS sequence"/>
</dbReference>
<reference evidence="2" key="1">
    <citation type="submission" date="2017-07" db="EMBL/GenBank/DDBJ databases">
        <title>Taro Niue Genome Assembly and Annotation.</title>
        <authorList>
            <person name="Atibalentja N."/>
            <person name="Keating K."/>
            <person name="Fields C.J."/>
        </authorList>
    </citation>
    <scope>NUCLEOTIDE SEQUENCE</scope>
    <source>
        <strain evidence="2">Niue_2</strain>
        <tissue evidence="2">Leaf</tissue>
    </source>
</reference>
<evidence type="ECO:0000313" key="2">
    <source>
        <dbReference type="EMBL" id="MQM20657.1"/>
    </source>
</evidence>
<protein>
    <submittedName>
        <fullName evidence="2">Uncharacterized protein</fullName>
    </submittedName>
</protein>
<proteinExistence type="predicted"/>
<dbReference type="AlphaFoldDB" id="A0A843XNY8"/>
<name>A0A843XNY8_COLES</name>
<feature type="region of interest" description="Disordered" evidence="1">
    <location>
        <begin position="222"/>
        <end position="243"/>
    </location>
</feature>